<evidence type="ECO:0000256" key="1">
    <source>
        <dbReference type="SAM" id="MobiDB-lite"/>
    </source>
</evidence>
<gene>
    <name evidence="2" type="ORF">TNCV_2396851</name>
</gene>
<reference evidence="2" key="1">
    <citation type="submission" date="2020-08" db="EMBL/GenBank/DDBJ databases">
        <title>Multicomponent nature underlies the extraordinary mechanical properties of spider dragline silk.</title>
        <authorList>
            <person name="Kono N."/>
            <person name="Nakamura H."/>
            <person name="Mori M."/>
            <person name="Yoshida Y."/>
            <person name="Ohtoshi R."/>
            <person name="Malay A.D."/>
            <person name="Moran D.A.P."/>
            <person name="Tomita M."/>
            <person name="Numata K."/>
            <person name="Arakawa K."/>
        </authorList>
    </citation>
    <scope>NUCLEOTIDE SEQUENCE</scope>
</reference>
<keyword evidence="3" id="KW-1185">Reference proteome</keyword>
<proteinExistence type="predicted"/>
<sequence length="105" mass="11885">MQEAAKRKAEQETTQQPRPPPTPAELNPKTVLPSISANKPPQQPHTRQDPDKDQSANLASTLEDFQDPRVIEMLDVLKKFVQISKTNKTRAAKFWELTALLKIKV</sequence>
<accession>A0A8X6VH60</accession>
<dbReference type="AlphaFoldDB" id="A0A8X6VH60"/>
<feature type="region of interest" description="Disordered" evidence="1">
    <location>
        <begin position="1"/>
        <end position="64"/>
    </location>
</feature>
<comment type="caution">
    <text evidence="2">The sequence shown here is derived from an EMBL/GenBank/DDBJ whole genome shotgun (WGS) entry which is preliminary data.</text>
</comment>
<evidence type="ECO:0000313" key="2">
    <source>
        <dbReference type="EMBL" id="GFY18457.1"/>
    </source>
</evidence>
<feature type="compositionally biased region" description="Basic and acidic residues" evidence="1">
    <location>
        <begin position="1"/>
        <end position="11"/>
    </location>
</feature>
<organism evidence="2 3">
    <name type="scientific">Trichonephila clavipes</name>
    <name type="common">Golden silk orbweaver</name>
    <name type="synonym">Nephila clavipes</name>
    <dbReference type="NCBI Taxonomy" id="2585209"/>
    <lineage>
        <taxon>Eukaryota</taxon>
        <taxon>Metazoa</taxon>
        <taxon>Ecdysozoa</taxon>
        <taxon>Arthropoda</taxon>
        <taxon>Chelicerata</taxon>
        <taxon>Arachnida</taxon>
        <taxon>Araneae</taxon>
        <taxon>Araneomorphae</taxon>
        <taxon>Entelegynae</taxon>
        <taxon>Araneoidea</taxon>
        <taxon>Nephilidae</taxon>
        <taxon>Trichonephila</taxon>
    </lineage>
</organism>
<evidence type="ECO:0000313" key="3">
    <source>
        <dbReference type="Proteomes" id="UP000887159"/>
    </source>
</evidence>
<protein>
    <submittedName>
        <fullName evidence="2">Uncharacterized protein</fullName>
    </submittedName>
</protein>
<name>A0A8X6VH60_TRICX</name>
<dbReference type="Proteomes" id="UP000887159">
    <property type="component" value="Unassembled WGS sequence"/>
</dbReference>
<dbReference type="EMBL" id="BMAU01021349">
    <property type="protein sequence ID" value="GFY18457.1"/>
    <property type="molecule type" value="Genomic_DNA"/>
</dbReference>